<organism evidence="4 5">
    <name type="scientific">Candidatus Magnetoglobus multicellularis str. Araruama</name>
    <dbReference type="NCBI Taxonomy" id="890399"/>
    <lineage>
        <taxon>Bacteria</taxon>
        <taxon>Pseudomonadati</taxon>
        <taxon>Thermodesulfobacteriota</taxon>
        <taxon>Desulfobacteria</taxon>
        <taxon>Desulfobacterales</taxon>
        <taxon>Desulfobacteraceae</taxon>
        <taxon>Candidatus Magnetoglobus</taxon>
    </lineage>
</organism>
<proteinExistence type="predicted"/>
<accession>A0A1V1PF87</accession>
<dbReference type="EMBL" id="ATBP01000061">
    <property type="protein sequence ID" value="ETR73423.1"/>
    <property type="molecule type" value="Genomic_DNA"/>
</dbReference>
<dbReference type="Gene3D" id="3.90.1150.10">
    <property type="entry name" value="Aspartate Aminotransferase, domain 1"/>
    <property type="match status" value="1"/>
</dbReference>
<comment type="caution">
    <text evidence="4">The sequence shown here is derived from an EMBL/GenBank/DDBJ whole genome shotgun (WGS) entry which is preliminary data.</text>
</comment>
<evidence type="ECO:0000313" key="4">
    <source>
        <dbReference type="EMBL" id="ETR73423.1"/>
    </source>
</evidence>
<dbReference type="GO" id="GO:0016740">
    <property type="term" value="F:transferase activity"/>
    <property type="evidence" value="ECO:0007669"/>
    <property type="project" value="UniProtKB-KW"/>
</dbReference>
<dbReference type="SUPFAM" id="SSF53383">
    <property type="entry name" value="PLP-dependent transferases"/>
    <property type="match status" value="1"/>
</dbReference>
<evidence type="ECO:0000313" key="5">
    <source>
        <dbReference type="Proteomes" id="UP000189670"/>
    </source>
</evidence>
<dbReference type="InterPro" id="IPR015422">
    <property type="entry name" value="PyrdxlP-dep_Trfase_small"/>
</dbReference>
<gene>
    <name evidence="4" type="ORF">OMM_00976</name>
</gene>
<name>A0A1V1PF87_9BACT</name>
<dbReference type="Proteomes" id="UP000189670">
    <property type="component" value="Unassembled WGS sequence"/>
</dbReference>
<dbReference type="GO" id="GO:0030170">
    <property type="term" value="F:pyridoxal phosphate binding"/>
    <property type="evidence" value="ECO:0007669"/>
    <property type="project" value="InterPro"/>
</dbReference>
<dbReference type="PANTHER" id="PTHR13693">
    <property type="entry name" value="CLASS II AMINOTRANSFERASE/8-AMINO-7-OXONONANOATE SYNTHASE"/>
    <property type="match status" value="1"/>
</dbReference>
<evidence type="ECO:0000259" key="3">
    <source>
        <dbReference type="Pfam" id="PF00155"/>
    </source>
</evidence>
<keyword evidence="2" id="KW-0808">Transferase</keyword>
<comment type="cofactor">
    <cofactor evidence="1">
        <name>pyridoxal 5'-phosphate</name>
        <dbReference type="ChEBI" id="CHEBI:597326"/>
    </cofactor>
</comment>
<sequence length="306" mass="34015">MLLFPSITLIHTGVLPVLAKNNGIIFQDIYAHYTTTLGARMAETQGAKLVQYGHNDLSDLEQKLNACPKNQIKIVIIDGVFSMSGTYPDLKQYVHLAKQYNAMIYIDDAHGIGILGEKPDNTMPYGYSGNGIVRHFGLNYEHIIYIAGLSKAFSSYGAFITCNSKRIKQQLQQNADTYGYSGPSPTASLASALKGIEISQWEGNALRQHIYNLTKELVDGAQNIGFEVINTLYLPIVSIFIGDIKKMIQACQILWADDLLITPAYYPVVPYNRSAIRFSITSLNTREQVIHALKSLTHAWSALYES</sequence>
<dbReference type="InterPro" id="IPR004839">
    <property type="entry name" value="Aminotransferase_I/II_large"/>
</dbReference>
<dbReference type="AlphaFoldDB" id="A0A1V1PF87"/>
<dbReference type="Gene3D" id="3.40.640.10">
    <property type="entry name" value="Type I PLP-dependent aspartate aminotransferase-like (Major domain)"/>
    <property type="match status" value="1"/>
</dbReference>
<evidence type="ECO:0000256" key="1">
    <source>
        <dbReference type="ARBA" id="ARBA00001933"/>
    </source>
</evidence>
<dbReference type="InterPro" id="IPR015421">
    <property type="entry name" value="PyrdxlP-dep_Trfase_major"/>
</dbReference>
<reference evidence="5" key="1">
    <citation type="submission" date="2012-11" db="EMBL/GenBank/DDBJ databases">
        <authorList>
            <person name="Lucero-Rivera Y.E."/>
            <person name="Tovar-Ramirez D."/>
        </authorList>
    </citation>
    <scope>NUCLEOTIDE SEQUENCE [LARGE SCALE GENOMIC DNA]</scope>
    <source>
        <strain evidence="5">Araruama</strain>
    </source>
</reference>
<dbReference type="InterPro" id="IPR050087">
    <property type="entry name" value="AON_synthase_class-II"/>
</dbReference>
<evidence type="ECO:0000256" key="2">
    <source>
        <dbReference type="ARBA" id="ARBA00022679"/>
    </source>
</evidence>
<dbReference type="InterPro" id="IPR015424">
    <property type="entry name" value="PyrdxlP-dep_Trfase"/>
</dbReference>
<feature type="domain" description="Aminotransferase class I/classII large" evidence="3">
    <location>
        <begin position="40"/>
        <end position="294"/>
    </location>
</feature>
<dbReference type="Pfam" id="PF00155">
    <property type="entry name" value="Aminotran_1_2"/>
    <property type="match status" value="1"/>
</dbReference>
<protein>
    <submittedName>
        <fullName evidence="4">8-amino-7-oxononanoate synthase</fullName>
    </submittedName>
</protein>